<dbReference type="GO" id="GO:0047789">
    <property type="term" value="F:creatininase activity"/>
    <property type="evidence" value="ECO:0007669"/>
    <property type="project" value="UniProtKB-EC"/>
</dbReference>
<dbReference type="Pfam" id="PF02633">
    <property type="entry name" value="Creatininase"/>
    <property type="match status" value="1"/>
</dbReference>
<evidence type="ECO:0000256" key="3">
    <source>
        <dbReference type="ARBA" id="ARBA00022801"/>
    </source>
</evidence>
<accession>A0A7W7RFV8</accession>
<comment type="cofactor">
    <cofactor evidence="1">
        <name>Zn(2+)</name>
        <dbReference type="ChEBI" id="CHEBI:29105"/>
    </cofactor>
</comment>
<evidence type="ECO:0000256" key="1">
    <source>
        <dbReference type="ARBA" id="ARBA00001947"/>
    </source>
</evidence>
<comment type="similarity">
    <text evidence="5">Belongs to the creatininase superfamily.</text>
</comment>
<evidence type="ECO:0000313" key="6">
    <source>
        <dbReference type="EMBL" id="MBB4931202.1"/>
    </source>
</evidence>
<dbReference type="Proteomes" id="UP000523007">
    <property type="component" value="Unassembled WGS sequence"/>
</dbReference>
<proteinExistence type="inferred from homology"/>
<evidence type="ECO:0000256" key="5">
    <source>
        <dbReference type="ARBA" id="ARBA00024029"/>
    </source>
</evidence>
<sequence length="232" mass="23752">MDLAELTWTEAGERAEGGALLAVPLGATEQHGPHLPLSTDTDVAAELCRRLAAARGDVLVAPPLGYGASGEHAGFAGTLSLGTEVLTALLVELGRSAGESFTRMLLVNAHGGNAEAVRDAVRTLRAESRDVLAWSPRRSGDAHAGASETSLQLALAPARVRTHRVRPGATAPLAELMPALRAGGVRAVSAGGVLGDPTGATSAEGERLLASLTRDLLAAVARWAGPVDRDDV</sequence>
<dbReference type="PANTHER" id="PTHR35005:SF1">
    <property type="entry name" value="2-AMINO-5-FORMYLAMINO-6-RIBOSYLAMINOPYRIMIDIN-4(3H)-ONE 5'-MONOPHOSPHATE DEFORMYLASE"/>
    <property type="match status" value="1"/>
</dbReference>
<dbReference type="GO" id="GO:0016811">
    <property type="term" value="F:hydrolase activity, acting on carbon-nitrogen (but not peptide) bonds, in linear amides"/>
    <property type="evidence" value="ECO:0007669"/>
    <property type="project" value="TreeGrafter"/>
</dbReference>
<keyword evidence="3 6" id="KW-0378">Hydrolase</keyword>
<dbReference type="InterPro" id="IPR003785">
    <property type="entry name" value="Creatininase/forma_Hydrolase"/>
</dbReference>
<dbReference type="InterPro" id="IPR023871">
    <property type="entry name" value="MftE"/>
</dbReference>
<dbReference type="Gene3D" id="3.40.50.10310">
    <property type="entry name" value="Creatininase"/>
    <property type="match status" value="1"/>
</dbReference>
<dbReference type="PANTHER" id="PTHR35005">
    <property type="entry name" value="3-DEHYDRO-SCYLLO-INOSOSE HYDROLASE"/>
    <property type="match status" value="1"/>
</dbReference>
<organism evidence="6 7">
    <name type="scientific">Lipingzhangella halophila</name>
    <dbReference type="NCBI Taxonomy" id="1783352"/>
    <lineage>
        <taxon>Bacteria</taxon>
        <taxon>Bacillati</taxon>
        <taxon>Actinomycetota</taxon>
        <taxon>Actinomycetes</taxon>
        <taxon>Streptosporangiales</taxon>
        <taxon>Nocardiopsidaceae</taxon>
        <taxon>Lipingzhangella</taxon>
    </lineage>
</organism>
<dbReference type="SUPFAM" id="SSF102215">
    <property type="entry name" value="Creatininase"/>
    <property type="match status" value="1"/>
</dbReference>
<comment type="caution">
    <text evidence="6">The sequence shown here is derived from an EMBL/GenBank/DDBJ whole genome shotgun (WGS) entry which is preliminary data.</text>
</comment>
<protein>
    <submittedName>
        <fullName evidence="6">Creatinine amidohydrolase</fullName>
        <ecNumber evidence="6">3.5.2.10</ecNumber>
    </submittedName>
</protein>
<dbReference type="EMBL" id="JACHJT010000001">
    <property type="protein sequence ID" value="MBB4931202.1"/>
    <property type="molecule type" value="Genomic_DNA"/>
</dbReference>
<dbReference type="GO" id="GO:0046872">
    <property type="term" value="F:metal ion binding"/>
    <property type="evidence" value="ECO:0007669"/>
    <property type="project" value="UniProtKB-KW"/>
</dbReference>
<gene>
    <name evidence="6" type="ORF">F4561_002022</name>
</gene>
<dbReference type="InterPro" id="IPR024087">
    <property type="entry name" value="Creatininase-like_sf"/>
</dbReference>
<dbReference type="RefSeq" id="WP_184577052.1">
    <property type="nucleotide sequence ID" value="NZ_JACHJT010000001.1"/>
</dbReference>
<dbReference type="NCBIfam" id="TIGR03964">
    <property type="entry name" value="mycofact_creat"/>
    <property type="match status" value="1"/>
</dbReference>
<keyword evidence="2" id="KW-0479">Metal-binding</keyword>
<dbReference type="AlphaFoldDB" id="A0A7W7RFV8"/>
<dbReference type="EC" id="3.5.2.10" evidence="6"/>
<keyword evidence="4" id="KW-0862">Zinc</keyword>
<keyword evidence="7" id="KW-1185">Reference proteome</keyword>
<evidence type="ECO:0000256" key="4">
    <source>
        <dbReference type="ARBA" id="ARBA00022833"/>
    </source>
</evidence>
<name>A0A7W7RFV8_9ACTN</name>
<evidence type="ECO:0000256" key="2">
    <source>
        <dbReference type="ARBA" id="ARBA00022723"/>
    </source>
</evidence>
<evidence type="ECO:0000313" key="7">
    <source>
        <dbReference type="Proteomes" id="UP000523007"/>
    </source>
</evidence>
<reference evidence="6 7" key="1">
    <citation type="submission" date="2020-08" db="EMBL/GenBank/DDBJ databases">
        <title>Sequencing the genomes of 1000 actinobacteria strains.</title>
        <authorList>
            <person name="Klenk H.-P."/>
        </authorList>
    </citation>
    <scope>NUCLEOTIDE SEQUENCE [LARGE SCALE GENOMIC DNA]</scope>
    <source>
        <strain evidence="6 7">DSM 102030</strain>
    </source>
</reference>
<dbReference type="GO" id="GO:0009231">
    <property type="term" value="P:riboflavin biosynthetic process"/>
    <property type="evidence" value="ECO:0007669"/>
    <property type="project" value="TreeGrafter"/>
</dbReference>